<keyword evidence="2" id="KW-1185">Reference proteome</keyword>
<evidence type="ECO:0000313" key="2">
    <source>
        <dbReference type="Proteomes" id="UP000058925"/>
    </source>
</evidence>
<dbReference type="KEGG" id="taa:NMY3_01172"/>
<reference evidence="2" key="1">
    <citation type="submission" date="2015-10" db="EMBL/GenBank/DDBJ databases">
        <title>Niche specialization of a soil ammonia-oxidizing archaeon, Candidatus Nitrosocosmicus oleophilus.</title>
        <authorList>
            <person name="Jung M.-Y."/>
            <person name="Rhee S.-K."/>
        </authorList>
    </citation>
    <scope>NUCLEOTIDE SEQUENCE [LARGE SCALE GENOMIC DNA]</scope>
    <source>
        <strain evidence="2">MY3</strain>
    </source>
</reference>
<name>A0A654LWI6_9ARCH</name>
<dbReference type="Proteomes" id="UP000058925">
    <property type="component" value="Chromosome"/>
</dbReference>
<dbReference type="AlphaFoldDB" id="A0A654LWI6"/>
<gene>
    <name evidence="1" type="ORF">NMY3_01172</name>
</gene>
<proteinExistence type="predicted"/>
<organism evidence="1 2">
    <name type="scientific">Candidatus Nitrosocosmicus oleophilus</name>
    <dbReference type="NCBI Taxonomy" id="1353260"/>
    <lineage>
        <taxon>Archaea</taxon>
        <taxon>Nitrososphaerota</taxon>
        <taxon>Nitrososphaeria</taxon>
        <taxon>Nitrososphaerales</taxon>
        <taxon>Nitrososphaeraceae</taxon>
        <taxon>Candidatus Nitrosocosmicus</taxon>
    </lineage>
</organism>
<evidence type="ECO:0000313" key="1">
    <source>
        <dbReference type="EMBL" id="ALI35377.1"/>
    </source>
</evidence>
<dbReference type="EMBL" id="CP012850">
    <property type="protein sequence ID" value="ALI35377.1"/>
    <property type="molecule type" value="Genomic_DNA"/>
</dbReference>
<protein>
    <submittedName>
        <fullName evidence="1">Uncharacterized protein</fullName>
    </submittedName>
</protein>
<sequence length="59" mass="6541">MVLNSHAFVPTTFGKSSCESIVFLATDTYHMNVAFNTISLGRLLIILELKLINNILDSL</sequence>
<accession>A0A654LWI6</accession>